<dbReference type="InterPro" id="IPR013087">
    <property type="entry name" value="Znf_C2H2_type"/>
</dbReference>
<dbReference type="OrthoDB" id="65823at2759"/>
<comment type="caution">
    <text evidence="3">The sequence shown here is derived from an EMBL/GenBank/DDBJ whole genome shotgun (WGS) entry which is preliminary data.</text>
</comment>
<dbReference type="Proteomes" id="UP000198406">
    <property type="component" value="Unassembled WGS sequence"/>
</dbReference>
<dbReference type="PROSITE" id="PS50157">
    <property type="entry name" value="ZINC_FINGER_C2H2_2"/>
    <property type="match status" value="1"/>
</dbReference>
<organism evidence="3 4">
    <name type="scientific">Fistulifera solaris</name>
    <name type="common">Oleaginous diatom</name>
    <dbReference type="NCBI Taxonomy" id="1519565"/>
    <lineage>
        <taxon>Eukaryota</taxon>
        <taxon>Sar</taxon>
        <taxon>Stramenopiles</taxon>
        <taxon>Ochrophyta</taxon>
        <taxon>Bacillariophyta</taxon>
        <taxon>Bacillariophyceae</taxon>
        <taxon>Bacillariophycidae</taxon>
        <taxon>Naviculales</taxon>
        <taxon>Naviculaceae</taxon>
        <taxon>Fistulifera</taxon>
    </lineage>
</organism>
<gene>
    <name evidence="3" type="ORF">FisN_14Hh076</name>
</gene>
<dbReference type="GO" id="GO:0008270">
    <property type="term" value="F:zinc ion binding"/>
    <property type="evidence" value="ECO:0007669"/>
    <property type="project" value="UniProtKB-KW"/>
</dbReference>
<reference evidence="3 4" key="1">
    <citation type="journal article" date="2015" name="Plant Cell">
        <title>Oil accumulation by the oleaginous diatom Fistulifera solaris as revealed by the genome and transcriptome.</title>
        <authorList>
            <person name="Tanaka T."/>
            <person name="Maeda Y."/>
            <person name="Veluchamy A."/>
            <person name="Tanaka M."/>
            <person name="Abida H."/>
            <person name="Marechal E."/>
            <person name="Bowler C."/>
            <person name="Muto M."/>
            <person name="Sunaga Y."/>
            <person name="Tanaka M."/>
            <person name="Yoshino T."/>
            <person name="Taniguchi T."/>
            <person name="Fukuda Y."/>
            <person name="Nemoto M."/>
            <person name="Matsumoto M."/>
            <person name="Wong P.S."/>
            <person name="Aburatani S."/>
            <person name="Fujibuchi W."/>
        </authorList>
    </citation>
    <scope>NUCLEOTIDE SEQUENCE [LARGE SCALE GENOMIC DNA]</scope>
    <source>
        <strain evidence="3 4">JPCC DA0580</strain>
    </source>
</reference>
<dbReference type="Gene3D" id="3.30.160.60">
    <property type="entry name" value="Classic Zinc Finger"/>
    <property type="match status" value="1"/>
</dbReference>
<protein>
    <recommendedName>
        <fullName evidence="2">C2H2-type domain-containing protein</fullName>
    </recommendedName>
</protein>
<keyword evidence="1" id="KW-0862">Zinc</keyword>
<evidence type="ECO:0000256" key="1">
    <source>
        <dbReference type="PROSITE-ProRule" id="PRU00042"/>
    </source>
</evidence>
<accession>A0A1Z5K8K4</accession>
<evidence type="ECO:0000313" key="4">
    <source>
        <dbReference type="Proteomes" id="UP000198406"/>
    </source>
</evidence>
<evidence type="ECO:0000259" key="2">
    <source>
        <dbReference type="PROSITE" id="PS50157"/>
    </source>
</evidence>
<dbReference type="AlphaFoldDB" id="A0A1Z5K8K4"/>
<keyword evidence="1" id="KW-0863">Zinc-finger</keyword>
<feature type="domain" description="C2H2-type" evidence="2">
    <location>
        <begin position="118"/>
        <end position="146"/>
    </location>
</feature>
<name>A0A1Z5K8K4_FISSO</name>
<dbReference type="InParanoid" id="A0A1Z5K8K4"/>
<dbReference type="SMART" id="SM00355">
    <property type="entry name" value="ZnF_C2H2"/>
    <property type="match status" value="1"/>
</dbReference>
<sequence length="208" mass="24320">MTQHQTRTKEFDSQTIEMYDNCDPWLSRAARKILRQHLSHYLSGSGDHQDTPVWDYITQMTGNHNFNATQDCPLRGVDVLRQHEEQSRSIPSRKLPSAYASSYRMKKKHYSKEGASWYQCGLCQKQFLTRYYLDRHLEGKHREELLPPETESSRLICPAQHWLVVGVTTIGILWLLQCGNAYRPVTRNVYNSNCELVARWSILVSRTM</sequence>
<keyword evidence="4" id="KW-1185">Reference proteome</keyword>
<evidence type="ECO:0000313" key="3">
    <source>
        <dbReference type="EMBL" id="GAX22461.1"/>
    </source>
</evidence>
<proteinExistence type="predicted"/>
<dbReference type="PROSITE" id="PS00028">
    <property type="entry name" value="ZINC_FINGER_C2H2_1"/>
    <property type="match status" value="1"/>
</dbReference>
<keyword evidence="1" id="KW-0479">Metal-binding</keyword>
<dbReference type="EMBL" id="BDSP01000184">
    <property type="protein sequence ID" value="GAX22461.1"/>
    <property type="molecule type" value="Genomic_DNA"/>
</dbReference>